<evidence type="ECO:0000256" key="3">
    <source>
        <dbReference type="ARBA" id="ARBA00022806"/>
    </source>
</evidence>
<dbReference type="InterPro" id="IPR014016">
    <property type="entry name" value="UvrD-like_ATP-bd"/>
</dbReference>
<dbReference type="InterPro" id="IPR000212">
    <property type="entry name" value="DNA_helicase_UvrD/REP"/>
</dbReference>
<evidence type="ECO:0000259" key="6">
    <source>
        <dbReference type="PROSITE" id="PS51198"/>
    </source>
</evidence>
<dbReference type="RefSeq" id="WP_012832282.1">
    <property type="nucleotide sequence ID" value="NC_013441.1"/>
</dbReference>
<dbReference type="EMBL" id="CP001802">
    <property type="protein sequence ID" value="ACY19691.1"/>
    <property type="molecule type" value="Genomic_DNA"/>
</dbReference>
<keyword evidence="2 5" id="KW-0378">Hydrolase</keyword>
<dbReference type="KEGG" id="gbr:Gbro_0356"/>
<keyword evidence="8" id="KW-1185">Reference proteome</keyword>
<dbReference type="Pfam" id="PF00580">
    <property type="entry name" value="UvrD-helicase"/>
    <property type="match status" value="1"/>
</dbReference>
<evidence type="ECO:0000313" key="8">
    <source>
        <dbReference type="Proteomes" id="UP000001219"/>
    </source>
</evidence>
<proteinExistence type="predicted"/>
<evidence type="ECO:0000313" key="7">
    <source>
        <dbReference type="EMBL" id="ACY19691.1"/>
    </source>
</evidence>
<protein>
    <submittedName>
        <fullName evidence="7">Superfamily I DNA and RNA helicase-like protein</fullName>
    </submittedName>
</protein>
<keyword evidence="3 5" id="KW-0347">Helicase</keyword>
<reference evidence="8" key="1">
    <citation type="submission" date="2009-10" db="EMBL/GenBank/DDBJ databases">
        <title>The complete chromosome of Gordonia bronchialis DSM 43247.</title>
        <authorList>
            <consortium name="US DOE Joint Genome Institute (JGI-PGF)"/>
            <person name="Lucas S."/>
            <person name="Copeland A."/>
            <person name="Lapidus A."/>
            <person name="Glavina del Rio T."/>
            <person name="Dalin E."/>
            <person name="Tice H."/>
            <person name="Bruce D."/>
            <person name="Goodwin L."/>
            <person name="Pitluck S."/>
            <person name="Kyrpides N."/>
            <person name="Mavromatis K."/>
            <person name="Ivanova N."/>
            <person name="Ovchinnikova G."/>
            <person name="Saunders E."/>
            <person name="Brettin T."/>
            <person name="Detter J.C."/>
            <person name="Han C."/>
            <person name="Larimer F."/>
            <person name="Land M."/>
            <person name="Hauser L."/>
            <person name="Markowitz V."/>
            <person name="Cheng J.-F."/>
            <person name="Hugenholtz P."/>
            <person name="Woyke T."/>
            <person name="Wu D."/>
            <person name="Jando M."/>
            <person name="Schneider S."/>
            <person name="Goeker M."/>
            <person name="Klenk H.-P."/>
            <person name="Eisen J.A."/>
        </authorList>
    </citation>
    <scope>NUCLEOTIDE SEQUENCE [LARGE SCALE GENOMIC DNA]</scope>
    <source>
        <strain evidence="8">ATCC 25592 / DSM 43247 / BCRC 13721 / JCM 3198 / KCTC 3076 / NBRC 16047 / NCTC 10667</strain>
    </source>
</reference>
<dbReference type="GO" id="GO:0016787">
    <property type="term" value="F:hydrolase activity"/>
    <property type="evidence" value="ECO:0007669"/>
    <property type="project" value="UniProtKB-UniRule"/>
</dbReference>
<dbReference type="AlphaFoldDB" id="D0LCG7"/>
<organism evidence="7 8">
    <name type="scientific">Gordonia bronchialis (strain ATCC 25592 / DSM 43247 / BCRC 13721 / JCM 3198 / KCTC 3076 / NBRC 16047 / NCTC 10667)</name>
    <name type="common">Rhodococcus bronchialis</name>
    <dbReference type="NCBI Taxonomy" id="526226"/>
    <lineage>
        <taxon>Bacteria</taxon>
        <taxon>Bacillati</taxon>
        <taxon>Actinomycetota</taxon>
        <taxon>Actinomycetes</taxon>
        <taxon>Mycobacteriales</taxon>
        <taxon>Gordoniaceae</taxon>
        <taxon>Gordonia</taxon>
    </lineage>
</organism>
<dbReference type="STRING" id="526226.Gbro_0356"/>
<dbReference type="PROSITE" id="PS51198">
    <property type="entry name" value="UVRD_HELICASE_ATP_BIND"/>
    <property type="match status" value="1"/>
</dbReference>
<evidence type="ECO:0000256" key="5">
    <source>
        <dbReference type="PROSITE-ProRule" id="PRU00560"/>
    </source>
</evidence>
<feature type="domain" description="UvrD-like helicase ATP-binding" evidence="6">
    <location>
        <begin position="14"/>
        <end position="578"/>
    </location>
</feature>
<dbReference type="Gene3D" id="3.40.50.300">
    <property type="entry name" value="P-loop containing nucleotide triphosphate hydrolases"/>
    <property type="match status" value="2"/>
</dbReference>
<dbReference type="eggNOG" id="COG0210">
    <property type="taxonomic scope" value="Bacteria"/>
</dbReference>
<accession>D0LCG7</accession>
<reference evidence="7 8" key="2">
    <citation type="journal article" date="2010" name="Stand. Genomic Sci.">
        <title>Complete genome sequence of Gordonia bronchialis type strain (3410).</title>
        <authorList>
            <person name="Ivanova N."/>
            <person name="Sikorski J."/>
            <person name="Jando M."/>
            <person name="Lapidus A."/>
            <person name="Nolan M."/>
            <person name="Lucas S."/>
            <person name="Del Rio T.G."/>
            <person name="Tice H."/>
            <person name="Copeland A."/>
            <person name="Cheng J.F."/>
            <person name="Chen F."/>
            <person name="Bruce D."/>
            <person name="Goodwin L."/>
            <person name="Pitluck S."/>
            <person name="Mavromatis K."/>
            <person name="Ovchinnikova G."/>
            <person name="Pati A."/>
            <person name="Chen A."/>
            <person name="Palaniappan K."/>
            <person name="Land M."/>
            <person name="Hauser L."/>
            <person name="Chang Y.J."/>
            <person name="Jeffries C.D."/>
            <person name="Chain P."/>
            <person name="Saunders E."/>
            <person name="Han C."/>
            <person name="Detter J.C."/>
            <person name="Brettin T."/>
            <person name="Rohde M."/>
            <person name="Goker M."/>
            <person name="Bristow J."/>
            <person name="Eisen J.A."/>
            <person name="Markowitz V."/>
            <person name="Hugenholtz P."/>
            <person name="Klenk H.P."/>
            <person name="Kyrpides N.C."/>
        </authorList>
    </citation>
    <scope>NUCLEOTIDE SEQUENCE [LARGE SCALE GENOMIC DNA]</scope>
    <source>
        <strain evidence="8">ATCC 25592 / DSM 43247 / BCRC 13721 / JCM 3198 / KCTC 3076 / NBRC 16047 / NCTC 10667</strain>
    </source>
</reference>
<evidence type="ECO:0000256" key="4">
    <source>
        <dbReference type="ARBA" id="ARBA00022840"/>
    </source>
</evidence>
<gene>
    <name evidence="7" type="ordered locus">Gbro_0356</name>
</gene>
<dbReference type="OrthoDB" id="3196263at2"/>
<evidence type="ECO:0000256" key="2">
    <source>
        <dbReference type="ARBA" id="ARBA00022801"/>
    </source>
</evidence>
<dbReference type="InterPro" id="IPR027417">
    <property type="entry name" value="P-loop_NTPase"/>
</dbReference>
<evidence type="ECO:0000256" key="1">
    <source>
        <dbReference type="ARBA" id="ARBA00022741"/>
    </source>
</evidence>
<keyword evidence="4 5" id="KW-0067">ATP-binding</keyword>
<sequence>MTETTAAGDAVAFELDESQRAVAEAPADARLLVIAGAGQGKTEVVASRIEYLVEDEGLSASTEIMALSFSRAAVHAVRTRLDVRDIARTDVRTFDSLASYLLSQNGIEPAGDFNERVRAATRLLTTSAEVDGVEDIAHIILDEVQDLVGDRAEMVLALLSRLDESAGFTALGDPLQALYDFTLDDSRSKLTSSEFIDALTKSHGGTELSLDRNYRARGEFPRGVIELGNKMRDEQRGEAAQIITEFESTLPHSGEIRDWHFLDDASAGRTAVLCATNGEVLRVSNFLSEQGIDHVVRRPAQDFGAAKWIAELFEGVEGPELARSDVESAIESKLAARLRDEAWYLLKGAEGRSRTMNQLNLPRLRSLISTHAMPLTLTEPDQAHVIVSTIHRAKGLEFERAYFVHPNSPMNDQNDWPAIRQRYVALSRARDMVAVIDIPTEWVWFDKRNGRSRERKKGKSGKHYTLAVELRGNDVMDSRPLQGDPRRAHEIQRNLAEVSPGQEIFGVFDPTQSTADKPIFCLSTSKGAELGFTDKWFGRALAYDFGWRREFRDGWDGAVVEGVRLVSVETVAGDPRVTEAAGLGPSGFWLVPRVFGLVAPKPS</sequence>
<dbReference type="GO" id="GO:0003677">
    <property type="term" value="F:DNA binding"/>
    <property type="evidence" value="ECO:0007669"/>
    <property type="project" value="InterPro"/>
</dbReference>
<dbReference type="InterPro" id="IPR027785">
    <property type="entry name" value="UvrD-like_helicase_C"/>
</dbReference>
<dbReference type="SUPFAM" id="SSF52540">
    <property type="entry name" value="P-loop containing nucleoside triphosphate hydrolases"/>
    <property type="match status" value="1"/>
</dbReference>
<dbReference type="Pfam" id="PF13538">
    <property type="entry name" value="UvrD_C_2"/>
    <property type="match status" value="1"/>
</dbReference>
<keyword evidence="1 5" id="KW-0547">Nucleotide-binding</keyword>
<dbReference type="GO" id="GO:0005524">
    <property type="term" value="F:ATP binding"/>
    <property type="evidence" value="ECO:0007669"/>
    <property type="project" value="UniProtKB-UniRule"/>
</dbReference>
<dbReference type="GO" id="GO:0003678">
    <property type="term" value="F:DNA helicase activity"/>
    <property type="evidence" value="ECO:0007669"/>
    <property type="project" value="InterPro"/>
</dbReference>
<dbReference type="PANTHER" id="PTHR11070">
    <property type="entry name" value="UVRD / RECB / PCRA DNA HELICASE FAMILY MEMBER"/>
    <property type="match status" value="1"/>
</dbReference>
<dbReference type="HOGENOM" id="CLU_026436_0_0_11"/>
<dbReference type="Proteomes" id="UP000001219">
    <property type="component" value="Chromosome"/>
</dbReference>
<feature type="binding site" evidence="5">
    <location>
        <begin position="35"/>
        <end position="42"/>
    </location>
    <ligand>
        <name>ATP</name>
        <dbReference type="ChEBI" id="CHEBI:30616"/>
    </ligand>
</feature>
<name>D0LCG7_GORB4</name>